<comment type="similarity">
    <text evidence="2">Belongs to the class-IV pyridoxal-phosphate-dependent aminotransferase family.</text>
</comment>
<accession>A0A7V5HZ69</accession>
<sequence>MDIKILSKEEIFSPTPSWRTPGSSNYFAMYSSVFGGIVTDPSLMVIPLDDHMVHRGDGIFEAFKCVNGNIYNLDAHLARLERSAKLISLKLPFDLATIKKIIIKTVATGGRKDCIVRVFVSRGIGGFDCSPRECEKSNLYVVVISPWKAPEHFYTQGVTAITSKIPAKPSFFAQVKSCNYLPNVLVEMEAEENNVDFAIMRDEKGFIAEGATENVAIVTKEKVFVYPRFDHILRGTSLLRGVELARELIKMGILRNVIQKDISVEEAYESSEMLIFGTGPNVLPVVKYDGRKIGEGKPGPVFHALFNLFQKDTTENKEILTPVF</sequence>
<dbReference type="Gene3D" id="3.20.10.10">
    <property type="entry name" value="D-amino Acid Aminotransferase, subunit A, domain 2"/>
    <property type="match status" value="1"/>
</dbReference>
<organism evidence="4">
    <name type="scientific">Aerophobetes bacterium</name>
    <dbReference type="NCBI Taxonomy" id="2030807"/>
    <lineage>
        <taxon>Bacteria</taxon>
        <taxon>Candidatus Aerophobota</taxon>
    </lineage>
</organism>
<comment type="cofactor">
    <cofactor evidence="1">
        <name>pyridoxal 5'-phosphate</name>
        <dbReference type="ChEBI" id="CHEBI:597326"/>
    </cofactor>
</comment>
<dbReference type="Pfam" id="PF01063">
    <property type="entry name" value="Aminotran_4"/>
    <property type="match status" value="1"/>
</dbReference>
<dbReference type="Proteomes" id="UP000886070">
    <property type="component" value="Unassembled WGS sequence"/>
</dbReference>
<dbReference type="SUPFAM" id="SSF56752">
    <property type="entry name" value="D-aminoacid aminotransferase-like PLP-dependent enzymes"/>
    <property type="match status" value="1"/>
</dbReference>
<proteinExistence type="inferred from homology"/>
<comment type="caution">
    <text evidence="4">The sequence shown here is derived from an EMBL/GenBank/DDBJ whole genome shotgun (WGS) entry which is preliminary data.</text>
</comment>
<dbReference type="FunFam" id="3.20.10.10:FF:000002">
    <property type="entry name" value="D-alanine aminotransferase"/>
    <property type="match status" value="1"/>
</dbReference>
<dbReference type="InterPro" id="IPR043131">
    <property type="entry name" value="BCAT-like_N"/>
</dbReference>
<keyword evidence="3" id="KW-0663">Pyridoxal phosphate</keyword>
<dbReference type="PANTHER" id="PTHR42743">
    <property type="entry name" value="AMINO-ACID AMINOTRANSFERASE"/>
    <property type="match status" value="1"/>
</dbReference>
<dbReference type="InterPro" id="IPR001544">
    <property type="entry name" value="Aminotrans_IV"/>
</dbReference>
<dbReference type="CDD" id="cd00449">
    <property type="entry name" value="PLPDE_IV"/>
    <property type="match status" value="1"/>
</dbReference>
<evidence type="ECO:0000313" key="4">
    <source>
        <dbReference type="EMBL" id="HHF98623.1"/>
    </source>
</evidence>
<dbReference type="Gene3D" id="3.30.470.10">
    <property type="match status" value="1"/>
</dbReference>
<dbReference type="GO" id="GO:0008652">
    <property type="term" value="P:amino acid biosynthetic process"/>
    <property type="evidence" value="ECO:0007669"/>
    <property type="project" value="UniProtKB-ARBA"/>
</dbReference>
<dbReference type="GO" id="GO:0046394">
    <property type="term" value="P:carboxylic acid biosynthetic process"/>
    <property type="evidence" value="ECO:0007669"/>
    <property type="project" value="UniProtKB-ARBA"/>
</dbReference>
<gene>
    <name evidence="4" type="ORF">ENL39_03950</name>
</gene>
<dbReference type="AlphaFoldDB" id="A0A7V5HZ69"/>
<name>A0A7V5HZ69_UNCAE</name>
<evidence type="ECO:0000256" key="1">
    <source>
        <dbReference type="ARBA" id="ARBA00001933"/>
    </source>
</evidence>
<evidence type="ECO:0000256" key="2">
    <source>
        <dbReference type="ARBA" id="ARBA00009320"/>
    </source>
</evidence>
<protein>
    <submittedName>
        <fullName evidence="4">Aminodeoxychorismate lyase</fullName>
    </submittedName>
</protein>
<dbReference type="InterPro" id="IPR036038">
    <property type="entry name" value="Aminotransferase-like"/>
</dbReference>
<reference evidence="4" key="1">
    <citation type="journal article" date="2020" name="mSystems">
        <title>Genome- and Community-Level Interaction Insights into Carbon Utilization and Element Cycling Functions of Hydrothermarchaeota in Hydrothermal Sediment.</title>
        <authorList>
            <person name="Zhou Z."/>
            <person name="Liu Y."/>
            <person name="Xu W."/>
            <person name="Pan J."/>
            <person name="Luo Z.H."/>
            <person name="Li M."/>
        </authorList>
    </citation>
    <scope>NUCLEOTIDE SEQUENCE [LARGE SCALE GENOMIC DNA]</scope>
    <source>
        <strain evidence="4">HyVt-92</strain>
    </source>
</reference>
<dbReference type="GO" id="GO:0016829">
    <property type="term" value="F:lyase activity"/>
    <property type="evidence" value="ECO:0007669"/>
    <property type="project" value="UniProtKB-KW"/>
</dbReference>
<keyword evidence="4" id="KW-0456">Lyase</keyword>
<dbReference type="InterPro" id="IPR050571">
    <property type="entry name" value="Class-IV_PLP-Dep_Aminotrnsfr"/>
</dbReference>
<dbReference type="PANTHER" id="PTHR42743:SF22">
    <property type="entry name" value="D-AMINO-ACID TRANSAMINASE, CHLOROPLASTIC"/>
    <property type="match status" value="1"/>
</dbReference>
<evidence type="ECO:0000256" key="3">
    <source>
        <dbReference type="ARBA" id="ARBA00022898"/>
    </source>
</evidence>
<dbReference type="InterPro" id="IPR043132">
    <property type="entry name" value="BCAT-like_C"/>
</dbReference>
<dbReference type="EMBL" id="DRTT01000110">
    <property type="protein sequence ID" value="HHF98623.1"/>
    <property type="molecule type" value="Genomic_DNA"/>
</dbReference>